<dbReference type="PROSITE" id="PS50088">
    <property type="entry name" value="ANK_REPEAT"/>
    <property type="match status" value="2"/>
</dbReference>
<dbReference type="EMBL" id="CP075868">
    <property type="protein sequence ID" value="QYT03104.1"/>
    <property type="molecule type" value="Genomic_DNA"/>
</dbReference>
<dbReference type="InterPro" id="IPR036770">
    <property type="entry name" value="Ankyrin_rpt-contain_sf"/>
</dbReference>
<dbReference type="Proteomes" id="UP000826661">
    <property type="component" value="Chromosome V"/>
</dbReference>
<dbReference type="PROSITE" id="PS50297">
    <property type="entry name" value="ANK_REP_REGION"/>
    <property type="match status" value="2"/>
</dbReference>
<dbReference type="PANTHER" id="PTHR24351">
    <property type="entry name" value="RIBOSOMAL PROTEIN S6 KINASE"/>
    <property type="match status" value="1"/>
</dbReference>
<dbReference type="GO" id="GO:0005524">
    <property type="term" value="F:ATP binding"/>
    <property type="evidence" value="ECO:0007669"/>
    <property type="project" value="UniProtKB-KW"/>
</dbReference>
<evidence type="ECO:0000256" key="7">
    <source>
        <dbReference type="ARBA" id="ARBA00022840"/>
    </source>
</evidence>
<dbReference type="Gene3D" id="3.30.200.20">
    <property type="entry name" value="Phosphorylase Kinase, domain 1"/>
    <property type="match status" value="1"/>
</dbReference>
<evidence type="ECO:0000256" key="3">
    <source>
        <dbReference type="ARBA" id="ARBA00022553"/>
    </source>
</evidence>
<dbReference type="EC" id="2.7.11.1" evidence="1"/>
<evidence type="ECO:0000256" key="5">
    <source>
        <dbReference type="ARBA" id="ARBA00022741"/>
    </source>
</evidence>
<dbReference type="CDD" id="cd11651">
    <property type="entry name" value="YPK1_N_like"/>
    <property type="match status" value="1"/>
</dbReference>
<accession>A0A8G0LIT0</accession>
<dbReference type="InterPro" id="IPR002110">
    <property type="entry name" value="Ankyrin_rpt"/>
</dbReference>
<proteinExistence type="predicted"/>
<dbReference type="FunFam" id="1.10.510.10:FF:000024">
    <property type="entry name" value="Probable serine/threonine-protein kinase cot-1"/>
    <property type="match status" value="1"/>
</dbReference>
<comment type="catalytic activity">
    <reaction evidence="9">
        <text>L-seryl-[protein] + ATP = O-phospho-L-seryl-[protein] + ADP + H(+)</text>
        <dbReference type="Rhea" id="RHEA:17989"/>
        <dbReference type="Rhea" id="RHEA-COMP:9863"/>
        <dbReference type="Rhea" id="RHEA-COMP:11604"/>
        <dbReference type="ChEBI" id="CHEBI:15378"/>
        <dbReference type="ChEBI" id="CHEBI:29999"/>
        <dbReference type="ChEBI" id="CHEBI:30616"/>
        <dbReference type="ChEBI" id="CHEBI:83421"/>
        <dbReference type="ChEBI" id="CHEBI:456216"/>
        <dbReference type="EC" id="2.7.11.1"/>
    </reaction>
</comment>
<feature type="repeat" description="ANK" evidence="10">
    <location>
        <begin position="598"/>
        <end position="630"/>
    </location>
</feature>
<evidence type="ECO:0000256" key="8">
    <source>
        <dbReference type="ARBA" id="ARBA00047899"/>
    </source>
</evidence>
<keyword evidence="4" id="KW-0808">Transferase</keyword>
<dbReference type="SMART" id="SM00220">
    <property type="entry name" value="S_TKc"/>
    <property type="match status" value="1"/>
</dbReference>
<dbReference type="SUPFAM" id="SSF48403">
    <property type="entry name" value="Ankyrin repeat"/>
    <property type="match status" value="1"/>
</dbReference>
<dbReference type="InterPro" id="IPR011009">
    <property type="entry name" value="Kinase-like_dom_sf"/>
</dbReference>
<dbReference type="Pfam" id="PF12796">
    <property type="entry name" value="Ank_2"/>
    <property type="match status" value="1"/>
</dbReference>
<keyword evidence="3" id="KW-0597">Phosphoprotein</keyword>
<dbReference type="InterPro" id="IPR000719">
    <property type="entry name" value="Prot_kinase_dom"/>
</dbReference>
<evidence type="ECO:0000256" key="6">
    <source>
        <dbReference type="ARBA" id="ARBA00022777"/>
    </source>
</evidence>
<dbReference type="PROSITE" id="PS50011">
    <property type="entry name" value="PROTEIN_KINASE_DOM"/>
    <property type="match status" value="1"/>
</dbReference>
<keyword evidence="2" id="KW-0723">Serine/threonine-protein kinase</keyword>
<organism evidence="12 13">
    <name type="scientific">Trichoderma simmonsii</name>
    <dbReference type="NCBI Taxonomy" id="1491479"/>
    <lineage>
        <taxon>Eukaryota</taxon>
        <taxon>Fungi</taxon>
        <taxon>Dikarya</taxon>
        <taxon>Ascomycota</taxon>
        <taxon>Pezizomycotina</taxon>
        <taxon>Sordariomycetes</taxon>
        <taxon>Hypocreomycetidae</taxon>
        <taxon>Hypocreales</taxon>
        <taxon>Hypocreaceae</taxon>
        <taxon>Trichoderma</taxon>
    </lineage>
</organism>
<keyword evidence="5" id="KW-0547">Nucleotide-binding</keyword>
<dbReference type="Pfam" id="PF00023">
    <property type="entry name" value="Ank"/>
    <property type="match status" value="2"/>
</dbReference>
<evidence type="ECO:0000256" key="10">
    <source>
        <dbReference type="PROSITE-ProRule" id="PRU00023"/>
    </source>
</evidence>
<protein>
    <recommendedName>
        <fullName evidence="1">non-specific serine/threonine protein kinase</fullName>
        <ecNumber evidence="1">2.7.11.1</ecNumber>
    </recommendedName>
</protein>
<dbReference type="GO" id="GO:0007010">
    <property type="term" value="P:cytoskeleton organization"/>
    <property type="evidence" value="ECO:0007669"/>
    <property type="project" value="UniProtKB-ARBA"/>
</dbReference>
<comment type="catalytic activity">
    <reaction evidence="8">
        <text>L-threonyl-[protein] + ATP = O-phospho-L-threonyl-[protein] + ADP + H(+)</text>
        <dbReference type="Rhea" id="RHEA:46608"/>
        <dbReference type="Rhea" id="RHEA-COMP:11060"/>
        <dbReference type="Rhea" id="RHEA-COMP:11605"/>
        <dbReference type="ChEBI" id="CHEBI:15378"/>
        <dbReference type="ChEBI" id="CHEBI:30013"/>
        <dbReference type="ChEBI" id="CHEBI:30616"/>
        <dbReference type="ChEBI" id="CHEBI:61977"/>
        <dbReference type="ChEBI" id="CHEBI:456216"/>
        <dbReference type="EC" id="2.7.11.1"/>
    </reaction>
</comment>
<dbReference type="AlphaFoldDB" id="A0A8G0LIT0"/>
<reference evidence="12 13" key="1">
    <citation type="journal article" date="2021" name="BMC Genomics">
        <title>Telomere-to-telomere genome assembly of asparaginase-producing Trichoderma simmonsii.</title>
        <authorList>
            <person name="Chung D."/>
            <person name="Kwon Y.M."/>
            <person name="Yang Y."/>
        </authorList>
    </citation>
    <scope>NUCLEOTIDE SEQUENCE [LARGE SCALE GENOMIC DNA]</scope>
    <source>
        <strain evidence="12 13">GH-Sj1</strain>
    </source>
</reference>
<evidence type="ECO:0000259" key="11">
    <source>
        <dbReference type="PROSITE" id="PS50011"/>
    </source>
</evidence>
<keyword evidence="13" id="KW-1185">Reference proteome</keyword>
<keyword evidence="10" id="KW-0040">ANK repeat</keyword>
<sequence length="841" mass="96596">MTEDNERKDINPTDIMHNSTPDLPGILTVTLHEAVGLSKGTVDLEPDGYKEYSDNYDHNHTADKDKGMLGYCLRCKYPQTLVEYDKCQIPLTCYWGTTENPSWHWGYGICKFYVTRPSELLISFYHPTGSKLSQDVFLGSARVHPFNALEESTPKWLAIEDGIGMIRISYDYTSMGNKKLKEENFDGHFYGVERKQSGCITQNTKGKFEAMYAGKLFETDKHFLSQVSSELPSRINHPFICPTTFYFQLEERLSLNSPLAIGGHLFSHLLEQQYFDVDRSRFYIAEILCALEYLHDEHHIFAWLKPRSVLLDGMGHIALCGFGLFISEISQGSPRRQHRLPEYPAPELLLGQNDNRMADWWTLGIFLYEMLTGLPLFYNEDPEKFADKILNQTIEVPESLPRAARDILMRLLCRNPKQRLGAKGGASEVKAHSFFEGIDWHTLIQRKYQPSFKPNYYSSHLEHHGVLESLEPPPSPPFLPFNLIPRMYPEHRSYTSTSRTRQVFIQTDNNWDLIWEDSHPQGFHFYNRVTGEKQHIFPQAVRSIASEDTVQADEAYITVPDQRQKLATLKAALQAGYDNAISQLLDYGVNLNVRMDEWRETPLLWAAQHENLSLVRLFLENGADANYGTYNLEDQYALIAAVRTGNQQIAEVLLKKSRRVICTIALNLAVDQNDGTMAILLLENGVRCEFEETDRRPPYEPDPFDTTTSCEFPIGEEEEFIHPLFRAVVYENEDMVRLLLSYGADANVGYHGLAWYKLKMDREERIKFECGRAIHVAMELRQHNIVELLLENGADINLGRPIWDVRTHNCKLVPRDVFQRVRAGLRAAVAAREEMKTAVTA</sequence>
<evidence type="ECO:0000256" key="1">
    <source>
        <dbReference type="ARBA" id="ARBA00012513"/>
    </source>
</evidence>
<keyword evidence="6" id="KW-0418">Kinase</keyword>
<feature type="repeat" description="ANK" evidence="10">
    <location>
        <begin position="769"/>
        <end position="801"/>
    </location>
</feature>
<evidence type="ECO:0000313" key="13">
    <source>
        <dbReference type="Proteomes" id="UP000826661"/>
    </source>
</evidence>
<keyword evidence="7" id="KW-0067">ATP-binding</keyword>
<dbReference type="Gene3D" id="1.25.40.20">
    <property type="entry name" value="Ankyrin repeat-containing domain"/>
    <property type="match status" value="2"/>
</dbReference>
<evidence type="ECO:0000256" key="2">
    <source>
        <dbReference type="ARBA" id="ARBA00022527"/>
    </source>
</evidence>
<gene>
    <name evidence="12" type="ORF">H0G86_010073</name>
</gene>
<evidence type="ECO:0000256" key="9">
    <source>
        <dbReference type="ARBA" id="ARBA00048679"/>
    </source>
</evidence>
<dbReference type="Pfam" id="PF00069">
    <property type="entry name" value="Pkinase"/>
    <property type="match status" value="1"/>
</dbReference>
<evidence type="ECO:0000256" key="4">
    <source>
        <dbReference type="ARBA" id="ARBA00022679"/>
    </source>
</evidence>
<name>A0A8G0LIT0_9HYPO</name>
<dbReference type="Gene3D" id="1.10.510.10">
    <property type="entry name" value="Transferase(Phosphotransferase) domain 1"/>
    <property type="match status" value="1"/>
</dbReference>
<evidence type="ECO:0000313" key="12">
    <source>
        <dbReference type="EMBL" id="QYT03104.1"/>
    </source>
</evidence>
<dbReference type="SUPFAM" id="SSF56112">
    <property type="entry name" value="Protein kinase-like (PK-like)"/>
    <property type="match status" value="1"/>
</dbReference>
<feature type="domain" description="Protein kinase" evidence="11">
    <location>
        <begin position="178"/>
        <end position="435"/>
    </location>
</feature>
<dbReference type="GO" id="GO:0004674">
    <property type="term" value="F:protein serine/threonine kinase activity"/>
    <property type="evidence" value="ECO:0007669"/>
    <property type="project" value="UniProtKB-KW"/>
</dbReference>
<dbReference type="SMART" id="SM00248">
    <property type="entry name" value="ANK"/>
    <property type="match status" value="5"/>
</dbReference>